<dbReference type="GO" id="GO:0006637">
    <property type="term" value="P:acyl-CoA metabolic process"/>
    <property type="evidence" value="ECO:0007669"/>
    <property type="project" value="InterPro"/>
</dbReference>
<evidence type="ECO:0000256" key="2">
    <source>
        <dbReference type="ARBA" id="ARBA00022801"/>
    </source>
</evidence>
<proteinExistence type="inferred from homology"/>
<keyword evidence="6" id="KW-1185">Reference proteome</keyword>
<sequence>MLDTVPGRASGLLGFLSLEELGDDLFRGWCHAGLPLRAFGGQVAAQALTAAGRTVPEGRTVHSLHGYFLRAGDTRRPLDYAVQRVRDGGSYLARQVSASQDGQIVFTLSASFKAAEDGWDRQIAMPTASGPEELPDLFGLWSDSAPGDLQQVCYAEALELRHIEVPPGQGTPGLTEQKLWIRAAGTLPDDPMLHACALAYASDLFLAPTGALDVERPRALRTEPSSVYVTSLDHAVWYHRPFRADDWLLFAQRSPTAADGRSLAFADVWSGEGQLVASVVQESVLRQLRAATP</sequence>
<reference evidence="6" key="1">
    <citation type="submission" date="2016-10" db="EMBL/GenBank/DDBJ databases">
        <authorList>
            <person name="Varghese N."/>
        </authorList>
    </citation>
    <scope>NUCLEOTIDE SEQUENCE [LARGE SCALE GENOMIC DNA]</scope>
    <source>
        <strain evidence="6">DSM 45096 / BCRC 16803 / CGMCC 4.1857 / CIP 109030 / JCM 12277 / KCTC 19219 / NBRC 100920 / 33214</strain>
    </source>
</reference>
<dbReference type="SUPFAM" id="SSF54637">
    <property type="entry name" value="Thioesterase/thiol ester dehydrase-isomerase"/>
    <property type="match status" value="2"/>
</dbReference>
<evidence type="ECO:0000259" key="3">
    <source>
        <dbReference type="Pfam" id="PF13622"/>
    </source>
</evidence>
<evidence type="ECO:0000313" key="6">
    <source>
        <dbReference type="Proteomes" id="UP000183015"/>
    </source>
</evidence>
<dbReference type="eggNOG" id="COG1946">
    <property type="taxonomic scope" value="Bacteria"/>
</dbReference>
<dbReference type="InterPro" id="IPR042171">
    <property type="entry name" value="Acyl-CoA_hotdog"/>
</dbReference>
<organism evidence="5 6">
    <name type="scientific">Streptacidiphilus jiangxiensis</name>
    <dbReference type="NCBI Taxonomy" id="235985"/>
    <lineage>
        <taxon>Bacteria</taxon>
        <taxon>Bacillati</taxon>
        <taxon>Actinomycetota</taxon>
        <taxon>Actinomycetes</taxon>
        <taxon>Kitasatosporales</taxon>
        <taxon>Streptomycetaceae</taxon>
        <taxon>Streptacidiphilus</taxon>
    </lineage>
</organism>
<dbReference type="InterPro" id="IPR049449">
    <property type="entry name" value="TesB_ACOT8-like_N"/>
</dbReference>
<name>A0A1H7T3Q1_STRJI</name>
<dbReference type="GO" id="GO:0009062">
    <property type="term" value="P:fatty acid catabolic process"/>
    <property type="evidence" value="ECO:0007669"/>
    <property type="project" value="TreeGrafter"/>
</dbReference>
<protein>
    <submittedName>
        <fullName evidence="5">Acyl-CoA thioesterase-2</fullName>
    </submittedName>
</protein>
<dbReference type="Pfam" id="PF13622">
    <property type="entry name" value="4HBT_3"/>
    <property type="match status" value="1"/>
</dbReference>
<gene>
    <name evidence="5" type="ORF">SAMN05414137_11362</name>
</gene>
<dbReference type="PANTHER" id="PTHR11066:SF34">
    <property type="entry name" value="ACYL-COENZYME A THIOESTERASE 8"/>
    <property type="match status" value="1"/>
</dbReference>
<evidence type="ECO:0000313" key="5">
    <source>
        <dbReference type="EMBL" id="SEL79520.1"/>
    </source>
</evidence>
<dbReference type="Pfam" id="PF20789">
    <property type="entry name" value="4HBT_3C"/>
    <property type="match status" value="1"/>
</dbReference>
<evidence type="ECO:0000259" key="4">
    <source>
        <dbReference type="Pfam" id="PF20789"/>
    </source>
</evidence>
<dbReference type="Proteomes" id="UP000183015">
    <property type="component" value="Unassembled WGS sequence"/>
</dbReference>
<keyword evidence="2" id="KW-0378">Hydrolase</keyword>
<dbReference type="CDD" id="cd03445">
    <property type="entry name" value="Thioesterase_II_repeat2"/>
    <property type="match status" value="1"/>
</dbReference>
<dbReference type="InterPro" id="IPR049450">
    <property type="entry name" value="ACOT8-like_C"/>
</dbReference>
<accession>A0A1H7T3Q1</accession>
<feature type="domain" description="Acyl-CoA thioesterase-like C-terminal" evidence="4">
    <location>
        <begin position="144"/>
        <end position="284"/>
    </location>
</feature>
<dbReference type="Gene3D" id="2.40.160.210">
    <property type="entry name" value="Acyl-CoA thioesterase, double hotdog domain"/>
    <property type="match status" value="1"/>
</dbReference>
<dbReference type="InterPro" id="IPR029069">
    <property type="entry name" value="HotDog_dom_sf"/>
</dbReference>
<evidence type="ECO:0000256" key="1">
    <source>
        <dbReference type="ARBA" id="ARBA00006538"/>
    </source>
</evidence>
<dbReference type="PANTHER" id="PTHR11066">
    <property type="entry name" value="ACYL-COA THIOESTERASE"/>
    <property type="match status" value="1"/>
</dbReference>
<dbReference type="CDD" id="cd03444">
    <property type="entry name" value="Thioesterase_II_repeat1"/>
    <property type="match status" value="1"/>
</dbReference>
<dbReference type="RefSeq" id="WP_052438470.1">
    <property type="nucleotide sequence ID" value="NZ_FOAZ01000013.1"/>
</dbReference>
<dbReference type="EMBL" id="FOAZ01000013">
    <property type="protein sequence ID" value="SEL79520.1"/>
    <property type="molecule type" value="Genomic_DNA"/>
</dbReference>
<comment type="similarity">
    <text evidence="1">Belongs to the C/M/P thioester hydrolase family.</text>
</comment>
<dbReference type="STRING" id="235985.SAMN05414137_11362"/>
<feature type="domain" description="Acyl-CoA thioesterase-like N-terminal HotDog" evidence="3">
    <location>
        <begin position="37"/>
        <end position="112"/>
    </location>
</feature>
<dbReference type="AlphaFoldDB" id="A0A1H7T3Q1"/>
<dbReference type="GO" id="GO:0047617">
    <property type="term" value="F:fatty acyl-CoA hydrolase activity"/>
    <property type="evidence" value="ECO:0007669"/>
    <property type="project" value="InterPro"/>
</dbReference>
<dbReference type="InterPro" id="IPR003703">
    <property type="entry name" value="Acyl_CoA_thio"/>
</dbReference>